<reference evidence="3" key="1">
    <citation type="submission" date="2020-06" db="EMBL/GenBank/DDBJ databases">
        <title>WGS assembly of Ceratodon purpureus strain R40.</title>
        <authorList>
            <person name="Carey S.B."/>
            <person name="Jenkins J."/>
            <person name="Shu S."/>
            <person name="Lovell J.T."/>
            <person name="Sreedasyam A."/>
            <person name="Maumus F."/>
            <person name="Tiley G.P."/>
            <person name="Fernandez-Pozo N."/>
            <person name="Barry K."/>
            <person name="Chen C."/>
            <person name="Wang M."/>
            <person name="Lipzen A."/>
            <person name="Daum C."/>
            <person name="Saski C.A."/>
            <person name="Payton A.C."/>
            <person name="Mcbreen J.C."/>
            <person name="Conrad R.E."/>
            <person name="Kollar L.M."/>
            <person name="Olsson S."/>
            <person name="Huttunen S."/>
            <person name="Landis J.B."/>
            <person name="Wickett N.J."/>
            <person name="Johnson M.G."/>
            <person name="Rensing S.A."/>
            <person name="Grimwood J."/>
            <person name="Schmutz J."/>
            <person name="Mcdaniel S.F."/>
        </authorList>
    </citation>
    <scope>NUCLEOTIDE SEQUENCE</scope>
    <source>
        <strain evidence="3">R40</strain>
    </source>
</reference>
<dbReference type="Proteomes" id="UP000822688">
    <property type="component" value="Chromosome 12"/>
</dbReference>
<dbReference type="InterPro" id="IPR002921">
    <property type="entry name" value="Fungal_lipase-type"/>
</dbReference>
<name>A0A8T0G577_CERPU</name>
<evidence type="ECO:0000313" key="3">
    <source>
        <dbReference type="EMBL" id="KAG0554423.1"/>
    </source>
</evidence>
<dbReference type="CDD" id="cd00519">
    <property type="entry name" value="Lipase_3"/>
    <property type="match status" value="1"/>
</dbReference>
<sequence length="497" mass="53623">MNDVFFCNLVSVGKECGGKHAGPCGIEKVIAAVSLSLSQGFEGATRWSISDTTAGLLKLYKRHAFESAEDTIIGAQVTDRAELGELLEWLRWSIAAYESDRPTLLTAMMDQKLVYQDVAQLVTTSAINEPAYMIAVYHARQCVVMAIRGTYNTTDILTDLNPHTEPFQNGVAHSGMLGAAKWLLEKEGLTLKKLLSDNPGYTLVLTGHSLGGAVAALLAMLIHASAHMSALGIFPTTLGIRPKRIMCWGYGCAACVDQTIAENTGYIHNVVLQDDVVPRVNAASIEALRDEIQETSLSQVLKDGKRKKIIESIERAHVGHALKSATEAGASMLQKIQNARAEKGHTSSSAISDSNSNSTKLAEEGSVVADGSISMDSMDSPETDAGIAAKAVVAVAEGPAGSKEELESRRLYAPGNLYHIRRQELRTEERELGPPVPVRPFMEGEEAPRNAKHKHHVIRGTVPSSRFGRIILSSSMLSDHGCFNIRDGLLDAIEQLG</sequence>
<feature type="domain" description="Fungal lipase-type" evidence="2">
    <location>
        <begin position="144"/>
        <end position="282"/>
    </location>
</feature>
<feature type="region of interest" description="Disordered" evidence="1">
    <location>
        <begin position="338"/>
        <end position="364"/>
    </location>
</feature>
<dbReference type="SUPFAM" id="SSF53474">
    <property type="entry name" value="alpha/beta-Hydrolases"/>
    <property type="match status" value="1"/>
</dbReference>
<accession>A0A8T0G577</accession>
<dbReference type="GO" id="GO:0006629">
    <property type="term" value="P:lipid metabolic process"/>
    <property type="evidence" value="ECO:0007669"/>
    <property type="project" value="InterPro"/>
</dbReference>
<keyword evidence="4" id="KW-1185">Reference proteome</keyword>
<dbReference type="InterPro" id="IPR029058">
    <property type="entry name" value="AB_hydrolase_fold"/>
</dbReference>
<gene>
    <name evidence="3" type="ORF">KC19_12G090500</name>
</gene>
<dbReference type="Gene3D" id="3.40.50.1820">
    <property type="entry name" value="alpha/beta hydrolase"/>
    <property type="match status" value="1"/>
</dbReference>
<dbReference type="AlphaFoldDB" id="A0A8T0G577"/>
<dbReference type="PANTHER" id="PTHR47418">
    <property type="entry name" value="ALPHA/BETA-HYDROLASES SUPERFAMILY PROTEIN"/>
    <property type="match status" value="1"/>
</dbReference>
<dbReference type="Pfam" id="PF01764">
    <property type="entry name" value="Lipase_3"/>
    <property type="match status" value="1"/>
</dbReference>
<protein>
    <recommendedName>
        <fullName evidence="2">Fungal lipase-type domain-containing protein</fullName>
    </recommendedName>
</protein>
<evidence type="ECO:0000259" key="2">
    <source>
        <dbReference type="Pfam" id="PF01764"/>
    </source>
</evidence>
<dbReference type="EMBL" id="CM026433">
    <property type="protein sequence ID" value="KAG0554423.1"/>
    <property type="molecule type" value="Genomic_DNA"/>
</dbReference>
<evidence type="ECO:0000256" key="1">
    <source>
        <dbReference type="SAM" id="MobiDB-lite"/>
    </source>
</evidence>
<evidence type="ECO:0000313" key="4">
    <source>
        <dbReference type="Proteomes" id="UP000822688"/>
    </source>
</evidence>
<feature type="compositionally biased region" description="Low complexity" evidence="1">
    <location>
        <begin position="347"/>
        <end position="358"/>
    </location>
</feature>
<proteinExistence type="predicted"/>
<comment type="caution">
    <text evidence="3">The sequence shown here is derived from an EMBL/GenBank/DDBJ whole genome shotgun (WGS) entry which is preliminary data.</text>
</comment>
<organism evidence="3 4">
    <name type="scientific">Ceratodon purpureus</name>
    <name type="common">Fire moss</name>
    <name type="synonym">Dicranum purpureum</name>
    <dbReference type="NCBI Taxonomy" id="3225"/>
    <lineage>
        <taxon>Eukaryota</taxon>
        <taxon>Viridiplantae</taxon>
        <taxon>Streptophyta</taxon>
        <taxon>Embryophyta</taxon>
        <taxon>Bryophyta</taxon>
        <taxon>Bryophytina</taxon>
        <taxon>Bryopsida</taxon>
        <taxon>Dicranidae</taxon>
        <taxon>Pseudoditrichales</taxon>
        <taxon>Ditrichaceae</taxon>
        <taxon>Ceratodon</taxon>
    </lineage>
</organism>